<sequence>MAMFLNRLIRNNAPEGVELDGVQPAGADSKLDASIDPFDEAAIKGESLSNPQDDLLIGTKPSEEEEDNDDQEDPKQQRRRDNRRTSGRRSSRSTSRGRRSRSSSSVRDPSSRSVSRSSRGIGSRNSSSRSLRDPRSRSTSVSSSRGNRRTSSHGGGLDKGAVKQQQIMQMLEAKFVSSAASEAPSGLEKKTQSLPSFHRRTSSSKDQSKTGKRNWSPHDSWSPQNTTVNDGATITSSNSSSNSMHRSASNPGLTITKTAPKSRDRLTKHPSRSNLQSRSADFRSNITTKQSDTETKSAPKPPAAKTPRRRRVNSFSSERMMKIQQTPGNDTCADCPTKSPAWAVFLKKKNQEGAKMAVLCCRKCAQHHHYMLGEDRCKIKYIKMAHEWTEINFQILEGSGNAAVNEIFEARLTDRRFCKNVVMDDEKREKKRRAKFIKKKYKMRKYVARDDEERERAAKRRETIRRRASSRQRRSSSRQLRASDMHLRRASTTTSTRKQKDDPPLVRANTTPPTTTPESPIQRREENTLPEPDIMLPIIKPSPIVRSISSPTQKRQRHSVAIDQLQRRELDAMRITLHDLPPLIRSTTTPMPNVRRDSYASQSGTTIDNLKSNLDASCNRLEQRFQQKVLERQKLLERRRLLDDSKCNSLETTAAATKPESSPSLGTDSKQNRASRSKRLAADADSQDDTIASAEQDGTDTSPSQEPSLSHKNRITSLNSLSSVNRQGSRDGNPLSRHKKSKSYCSMSKVDSMDATAKSQETNYLPCALKLEPMRRVSNKTANTHGVHEKWSAMTTNPIVGQ</sequence>
<dbReference type="InterPro" id="IPR001164">
    <property type="entry name" value="ArfGAP_dom"/>
</dbReference>
<protein>
    <recommendedName>
        <fullName evidence="3">Arf-GAP domain-containing protein</fullName>
    </recommendedName>
</protein>
<feature type="compositionally biased region" description="Acidic residues" evidence="2">
    <location>
        <begin position="63"/>
        <end position="72"/>
    </location>
</feature>
<organism evidence="4 5">
    <name type="scientific">Seminavis robusta</name>
    <dbReference type="NCBI Taxonomy" id="568900"/>
    <lineage>
        <taxon>Eukaryota</taxon>
        <taxon>Sar</taxon>
        <taxon>Stramenopiles</taxon>
        <taxon>Ochrophyta</taxon>
        <taxon>Bacillariophyta</taxon>
        <taxon>Bacillariophyceae</taxon>
        <taxon>Bacillariophycidae</taxon>
        <taxon>Naviculales</taxon>
        <taxon>Naviculaceae</taxon>
        <taxon>Seminavis</taxon>
    </lineage>
</organism>
<keyword evidence="1" id="KW-0479">Metal-binding</keyword>
<feature type="compositionally biased region" description="Polar residues" evidence="2">
    <location>
        <begin position="217"/>
        <end position="235"/>
    </location>
</feature>
<dbReference type="Pfam" id="PF01412">
    <property type="entry name" value="ArfGap"/>
    <property type="match status" value="1"/>
</dbReference>
<evidence type="ECO:0000313" key="4">
    <source>
        <dbReference type="EMBL" id="CAB9509838.1"/>
    </source>
</evidence>
<dbReference type="PANTHER" id="PTHR46220">
    <property type="entry name" value="ADP-RIBOSYLATION FACTOR GTPASE-ACTIVATING PROTEIN AGD12"/>
    <property type="match status" value="1"/>
</dbReference>
<dbReference type="SUPFAM" id="SSF57863">
    <property type="entry name" value="ArfGap/RecO-like zinc finger"/>
    <property type="match status" value="1"/>
</dbReference>
<feature type="region of interest" description="Disordered" evidence="2">
    <location>
        <begin position="447"/>
        <end position="535"/>
    </location>
</feature>
<dbReference type="EMBL" id="CAICTM010000406">
    <property type="protein sequence ID" value="CAB9509838.1"/>
    <property type="molecule type" value="Genomic_DNA"/>
</dbReference>
<feature type="compositionally biased region" description="Basic and acidic residues" evidence="2">
    <location>
        <begin position="447"/>
        <end position="456"/>
    </location>
</feature>
<dbReference type="AlphaFoldDB" id="A0A9N8DVP2"/>
<feature type="domain" description="Arf-GAP" evidence="3">
    <location>
        <begin position="317"/>
        <end position="454"/>
    </location>
</feature>
<feature type="region of interest" description="Disordered" evidence="2">
    <location>
        <begin position="583"/>
        <end position="606"/>
    </location>
</feature>
<accession>A0A9N8DVP2</accession>
<feature type="compositionally biased region" description="Low complexity" evidence="2">
    <location>
        <begin position="236"/>
        <end position="250"/>
    </location>
</feature>
<feature type="compositionally biased region" description="Polar residues" evidence="2">
    <location>
        <begin position="272"/>
        <end position="290"/>
    </location>
</feature>
<evidence type="ECO:0000256" key="2">
    <source>
        <dbReference type="SAM" id="MobiDB-lite"/>
    </source>
</evidence>
<feature type="region of interest" description="Disordered" evidence="2">
    <location>
        <begin position="650"/>
        <end position="746"/>
    </location>
</feature>
<dbReference type="GO" id="GO:0005096">
    <property type="term" value="F:GTPase activator activity"/>
    <property type="evidence" value="ECO:0007669"/>
    <property type="project" value="InterPro"/>
</dbReference>
<keyword evidence="5" id="KW-1185">Reference proteome</keyword>
<dbReference type="PROSITE" id="PS50115">
    <property type="entry name" value="ARFGAP"/>
    <property type="match status" value="1"/>
</dbReference>
<dbReference type="Proteomes" id="UP001153069">
    <property type="component" value="Unassembled WGS sequence"/>
</dbReference>
<keyword evidence="1" id="KW-0863">Zinc-finger</keyword>
<proteinExistence type="predicted"/>
<dbReference type="SMART" id="SM00105">
    <property type="entry name" value="ArfGap"/>
    <property type="match status" value="1"/>
</dbReference>
<dbReference type="InterPro" id="IPR037278">
    <property type="entry name" value="ARFGAP/RecO"/>
</dbReference>
<evidence type="ECO:0000313" key="5">
    <source>
        <dbReference type="Proteomes" id="UP001153069"/>
    </source>
</evidence>
<comment type="caution">
    <text evidence="4">The sequence shown here is derived from an EMBL/GenBank/DDBJ whole genome shotgun (WGS) entry which is preliminary data.</text>
</comment>
<feature type="region of interest" description="Disordered" evidence="2">
    <location>
        <begin position="1"/>
        <end position="318"/>
    </location>
</feature>
<reference evidence="4" key="1">
    <citation type="submission" date="2020-06" db="EMBL/GenBank/DDBJ databases">
        <authorList>
            <consortium name="Plant Systems Biology data submission"/>
        </authorList>
    </citation>
    <scope>NUCLEOTIDE SEQUENCE</scope>
    <source>
        <strain evidence="4">D6</strain>
    </source>
</reference>
<dbReference type="GO" id="GO:0008270">
    <property type="term" value="F:zinc ion binding"/>
    <property type="evidence" value="ECO:0007669"/>
    <property type="project" value="UniProtKB-KW"/>
</dbReference>
<dbReference type="InterPro" id="IPR038508">
    <property type="entry name" value="ArfGAP_dom_sf"/>
</dbReference>
<feature type="compositionally biased region" description="Polar residues" evidence="2">
    <location>
        <begin position="650"/>
        <end position="672"/>
    </location>
</feature>
<feature type="compositionally biased region" description="Basic residues" evidence="2">
    <location>
        <begin position="77"/>
        <end position="101"/>
    </location>
</feature>
<evidence type="ECO:0000259" key="3">
    <source>
        <dbReference type="PROSITE" id="PS50115"/>
    </source>
</evidence>
<dbReference type="InterPro" id="IPR044518">
    <property type="entry name" value="ARF_GAP_AGD11/12/13"/>
</dbReference>
<feature type="compositionally biased region" description="Basic residues" evidence="2">
    <location>
        <begin position="457"/>
        <end position="476"/>
    </location>
</feature>
<evidence type="ECO:0000256" key="1">
    <source>
        <dbReference type="PROSITE-ProRule" id="PRU00288"/>
    </source>
</evidence>
<dbReference type="GO" id="GO:0005543">
    <property type="term" value="F:phospholipid binding"/>
    <property type="evidence" value="ECO:0007669"/>
    <property type="project" value="InterPro"/>
</dbReference>
<name>A0A9N8DVP2_9STRA</name>
<feature type="compositionally biased region" description="Low complexity" evidence="2">
    <location>
        <begin position="102"/>
        <end position="129"/>
    </location>
</feature>
<dbReference type="Gene3D" id="1.10.220.150">
    <property type="entry name" value="Arf GTPase activating protein"/>
    <property type="match status" value="1"/>
</dbReference>
<feature type="compositionally biased region" description="Polar residues" evidence="2">
    <location>
        <begin position="699"/>
        <end position="727"/>
    </location>
</feature>
<dbReference type="PANTHER" id="PTHR46220:SF1">
    <property type="entry name" value="ADP-RIBOSYLATION FACTOR GTPASE-ACTIVATING PROTEIN AGD12"/>
    <property type="match status" value="1"/>
</dbReference>
<keyword evidence="1" id="KW-0862">Zinc</keyword>
<gene>
    <name evidence="4" type="ORF">SEMRO_407_G136660.1</name>
</gene>